<name>A0A8S5R8A5_9VIRU</name>
<evidence type="ECO:0000313" key="1">
    <source>
        <dbReference type="EMBL" id="DAE27646.1"/>
    </source>
</evidence>
<protein>
    <submittedName>
        <fullName evidence="1">Uncharacterized protein</fullName>
    </submittedName>
</protein>
<proteinExistence type="predicted"/>
<accession>A0A8S5R8A5</accession>
<organism evidence="1">
    <name type="scientific">virus sp. ct6zJ3</name>
    <dbReference type="NCBI Taxonomy" id="2826792"/>
    <lineage>
        <taxon>Viruses</taxon>
    </lineage>
</organism>
<dbReference type="EMBL" id="BK015844">
    <property type="protein sequence ID" value="DAE27646.1"/>
    <property type="molecule type" value="Genomic_DNA"/>
</dbReference>
<sequence>MWVTCSKRFINSEIVTLRLVLCHCCRVGLLGGAVGLTYNQMMCQHWPLLGCG</sequence>
<reference evidence="1" key="1">
    <citation type="journal article" date="2021" name="Proc. Natl. Acad. Sci. U.S.A.">
        <title>A Catalog of Tens of Thousands of Viruses from Human Metagenomes Reveals Hidden Associations with Chronic Diseases.</title>
        <authorList>
            <person name="Tisza M.J."/>
            <person name="Buck C.B."/>
        </authorList>
    </citation>
    <scope>NUCLEOTIDE SEQUENCE</scope>
    <source>
        <strain evidence="1">Ct6zJ3</strain>
    </source>
</reference>